<dbReference type="GeneID" id="92857239"/>
<organism evidence="1 2">
    <name type="scientific">Cutibacterium acnes</name>
    <name type="common">Propionibacterium acnes</name>
    <dbReference type="NCBI Taxonomy" id="1747"/>
    <lineage>
        <taxon>Bacteria</taxon>
        <taxon>Bacillati</taxon>
        <taxon>Actinomycetota</taxon>
        <taxon>Actinomycetes</taxon>
        <taxon>Propionibacteriales</taxon>
        <taxon>Propionibacteriaceae</taxon>
        <taxon>Cutibacterium</taxon>
    </lineage>
</organism>
<keyword evidence="1" id="KW-0645">Protease</keyword>
<proteinExistence type="predicted"/>
<keyword evidence="1" id="KW-0121">Carboxypeptidase</keyword>
<comment type="caution">
    <text evidence="1">The sequence shown here is derived from an EMBL/GenBank/DDBJ whole genome shotgun (WGS) entry which is preliminary data.</text>
</comment>
<dbReference type="OrthoDB" id="9770107at2"/>
<keyword evidence="1" id="KW-0378">Hydrolase</keyword>
<dbReference type="Proteomes" id="UP000226191">
    <property type="component" value="Unassembled WGS sequence"/>
</dbReference>
<sequence>MVAYGPRVVDLGTPEQPATPPFHLIDNEHTLLSETDLVIMDAMSTGYSRVVDGHDPNEWHGWSKDVELVSELIRLWVTRYGRWGSPLYLLGESYGTVRAVSVAQRLQDTFSMYLNGIILVSSVLDFGTQDFEDLTWDRACIGFLPTYAANAHYHGHNADRTLEDVLDEAEGFADGPYRKALAAGHRLDPADRAQVVATVSRLTGLDVNYIERADLRIEHVRFCTELLRSKGKAVGRIDGRYTGALPRRTYEVADTDPSGDDTVAIFVHGF</sequence>
<dbReference type="SUPFAM" id="SSF53474">
    <property type="entry name" value="alpha/beta-Hydrolases"/>
    <property type="match status" value="1"/>
</dbReference>
<dbReference type="Gene3D" id="3.40.50.1820">
    <property type="entry name" value="alpha/beta hydrolase"/>
    <property type="match status" value="1"/>
</dbReference>
<accession>A0A8B2VID7</accession>
<protein>
    <submittedName>
        <fullName evidence="1">Carboxypeptidase</fullName>
    </submittedName>
</protein>
<dbReference type="AlphaFoldDB" id="A0A8B2VID7"/>
<evidence type="ECO:0000313" key="1">
    <source>
        <dbReference type="EMBL" id="PGF36728.1"/>
    </source>
</evidence>
<dbReference type="EMBL" id="MVCE01000001">
    <property type="protein sequence ID" value="PGF36728.1"/>
    <property type="molecule type" value="Genomic_DNA"/>
</dbReference>
<dbReference type="GO" id="GO:0004180">
    <property type="term" value="F:carboxypeptidase activity"/>
    <property type="evidence" value="ECO:0007669"/>
    <property type="project" value="UniProtKB-KW"/>
</dbReference>
<dbReference type="InterPro" id="IPR029058">
    <property type="entry name" value="AB_hydrolase_fold"/>
</dbReference>
<reference evidence="1 2" key="1">
    <citation type="submission" date="2017-02" db="EMBL/GenBank/DDBJ databases">
        <title>Prevalence of linear plasmids in Cutibacterium acnes isolates obtained from cancerous prostatic tissue.</title>
        <authorList>
            <person name="Davidsson S."/>
            <person name="Bruggemann H."/>
        </authorList>
    </citation>
    <scope>NUCLEOTIDE SEQUENCE [LARGE SCALE GENOMIC DNA]</scope>
    <source>
        <strain evidence="1 2">11-78</strain>
    </source>
</reference>
<name>A0A8B2VID7_CUTAC</name>
<gene>
    <name evidence="1" type="ORF">B1B09_03745</name>
</gene>
<evidence type="ECO:0000313" key="2">
    <source>
        <dbReference type="Proteomes" id="UP000226191"/>
    </source>
</evidence>
<dbReference type="RefSeq" id="WP_002516866.1">
    <property type="nucleotide sequence ID" value="NZ_AP022844.1"/>
</dbReference>